<dbReference type="Gene3D" id="3.40.50.880">
    <property type="match status" value="1"/>
</dbReference>
<dbReference type="Pfam" id="PF07722">
    <property type="entry name" value="Peptidase_C26"/>
    <property type="match status" value="1"/>
</dbReference>
<accession>A0ABR2YMZ8</accession>
<evidence type="ECO:0000313" key="8">
    <source>
        <dbReference type="EMBL" id="KAK9908388.1"/>
    </source>
</evidence>
<reference evidence="8 9" key="1">
    <citation type="journal article" date="2024" name="Nat. Commun.">
        <title>Phylogenomics reveals the evolutionary origins of lichenization in chlorophyte algae.</title>
        <authorList>
            <person name="Puginier C."/>
            <person name="Libourel C."/>
            <person name="Otte J."/>
            <person name="Skaloud P."/>
            <person name="Haon M."/>
            <person name="Grisel S."/>
            <person name="Petersen M."/>
            <person name="Berrin J.G."/>
            <person name="Delaux P.M."/>
            <person name="Dal Grande F."/>
            <person name="Keller J."/>
        </authorList>
    </citation>
    <scope>NUCLEOTIDE SEQUENCE [LARGE SCALE GENOMIC DNA]</scope>
    <source>
        <strain evidence="8 9">SAG 216-7</strain>
    </source>
</reference>
<keyword evidence="5" id="KW-0732">Signal</keyword>
<gene>
    <name evidence="8" type="ORF">WJX75_007144</name>
</gene>
<name>A0ABR2YMZ8_9CHLO</name>
<sequence>MKDRCGDSYVASKARGKIRSDCGARIIPSNVSTSADTNSTKLNDRPLIGILSQPGNPAPGNQSYIAASYVKFVESAGARAVPIPYDAPRAEVERLFRAINGALIPGGGQNLSPHHPFFDTSALLLNLSIAATDAGDFFPLHGTCLGFEALAVIVSGDGRALSDFDSYDNASPLMLTADGKSGSAFFGAFPADVLQTLQEQPLAMENHGKGLAMSTYEGSERLKDFFVVTSLSSDKQGAVYISTMEARKYPVTATQWHPEKNSFEWAKKLQIPHSSDAVEVTHAAAKYLVDQARRNSHAPATLQEEEDILIYNYQTTYTGKGDPGHPGKESDFDECYFFQPYIAKSQPAAA</sequence>
<comment type="catalytic activity">
    <reaction evidence="7">
        <text>(6S)-5,6,7,8-tetrahydrofolyl-(gamma-L-Glu)(n) + (n-1) H2O = (6S)-5,6,7,8-tetrahydrofolate + (n-1) L-glutamate</text>
        <dbReference type="Rhea" id="RHEA:56784"/>
        <dbReference type="Rhea" id="RHEA-COMP:14738"/>
        <dbReference type="ChEBI" id="CHEBI:15377"/>
        <dbReference type="ChEBI" id="CHEBI:29985"/>
        <dbReference type="ChEBI" id="CHEBI:57453"/>
        <dbReference type="ChEBI" id="CHEBI:141005"/>
        <dbReference type="EC" id="3.4.19.9"/>
    </reaction>
</comment>
<dbReference type="PANTHER" id="PTHR11315:SF0">
    <property type="entry name" value="FOLATE GAMMA-GLUTAMYL HYDROLASE"/>
    <property type="match status" value="1"/>
</dbReference>
<dbReference type="SUPFAM" id="SSF52317">
    <property type="entry name" value="Class I glutamine amidotransferase-like"/>
    <property type="match status" value="1"/>
</dbReference>
<dbReference type="PANTHER" id="PTHR11315">
    <property type="entry name" value="PROTEASE FAMILY C26 GAMMA-GLUTAMYL HYDROLASE"/>
    <property type="match status" value="1"/>
</dbReference>
<keyword evidence="6 7" id="KW-0378">Hydrolase</keyword>
<dbReference type="EMBL" id="JALJOT010000008">
    <property type="protein sequence ID" value="KAK9908388.1"/>
    <property type="molecule type" value="Genomic_DNA"/>
</dbReference>
<evidence type="ECO:0000256" key="7">
    <source>
        <dbReference type="PROSITE-ProRule" id="PRU00607"/>
    </source>
</evidence>
<comment type="subcellular location">
    <subcellularLocation>
        <location evidence="1">Secreted</location>
        <location evidence="1">Extracellular space</location>
    </subcellularLocation>
</comment>
<evidence type="ECO:0000256" key="6">
    <source>
        <dbReference type="ARBA" id="ARBA00022801"/>
    </source>
</evidence>
<dbReference type="EC" id="3.4.19.9" evidence="3 7"/>
<evidence type="ECO:0000256" key="2">
    <source>
        <dbReference type="ARBA" id="ARBA00011083"/>
    </source>
</evidence>
<dbReference type="InterPro" id="IPR015527">
    <property type="entry name" value="Pept_C26_g-glut_hydrolase"/>
</dbReference>
<evidence type="ECO:0000256" key="5">
    <source>
        <dbReference type="ARBA" id="ARBA00022729"/>
    </source>
</evidence>
<comment type="similarity">
    <text evidence="2">Belongs to the peptidase C26 family.</text>
</comment>
<dbReference type="PROSITE" id="PS51273">
    <property type="entry name" value="GATASE_TYPE_1"/>
    <property type="match status" value="1"/>
</dbReference>
<dbReference type="InterPro" id="IPR011697">
    <property type="entry name" value="Peptidase_C26"/>
</dbReference>
<dbReference type="PROSITE" id="PS51275">
    <property type="entry name" value="PEPTIDASE_C26_GGH"/>
    <property type="match status" value="1"/>
</dbReference>
<dbReference type="InterPro" id="IPR029062">
    <property type="entry name" value="Class_I_gatase-like"/>
</dbReference>
<evidence type="ECO:0000256" key="3">
    <source>
        <dbReference type="ARBA" id="ARBA00012886"/>
    </source>
</evidence>
<evidence type="ECO:0000256" key="1">
    <source>
        <dbReference type="ARBA" id="ARBA00004239"/>
    </source>
</evidence>
<comment type="caution">
    <text evidence="8">The sequence shown here is derived from an EMBL/GenBank/DDBJ whole genome shotgun (WGS) entry which is preliminary data.</text>
</comment>
<feature type="active site" evidence="7">
    <location>
        <position position="257"/>
    </location>
</feature>
<proteinExistence type="inferred from homology"/>
<keyword evidence="4" id="KW-0964">Secreted</keyword>
<keyword evidence="9" id="KW-1185">Reference proteome</keyword>
<organism evidence="8 9">
    <name type="scientific">Coccomyxa subellipsoidea</name>
    <dbReference type="NCBI Taxonomy" id="248742"/>
    <lineage>
        <taxon>Eukaryota</taxon>
        <taxon>Viridiplantae</taxon>
        <taxon>Chlorophyta</taxon>
        <taxon>core chlorophytes</taxon>
        <taxon>Trebouxiophyceae</taxon>
        <taxon>Trebouxiophyceae incertae sedis</taxon>
        <taxon>Coccomyxaceae</taxon>
        <taxon>Coccomyxa</taxon>
    </lineage>
</organism>
<feature type="active site" description="Nucleophile" evidence="7">
    <location>
        <position position="144"/>
    </location>
</feature>
<evidence type="ECO:0000256" key="4">
    <source>
        <dbReference type="ARBA" id="ARBA00022525"/>
    </source>
</evidence>
<evidence type="ECO:0000313" key="9">
    <source>
        <dbReference type="Proteomes" id="UP001491310"/>
    </source>
</evidence>
<dbReference type="Proteomes" id="UP001491310">
    <property type="component" value="Unassembled WGS sequence"/>
</dbReference>
<protein>
    <recommendedName>
        <fullName evidence="3 7">folate gamma-glutamyl hydrolase</fullName>
        <ecNumber evidence="3 7">3.4.19.9</ecNumber>
    </recommendedName>
</protein>